<dbReference type="PANTHER" id="PTHR23011">
    <property type="entry name" value="CYCLIC NUCLEOTIDE-BINDING DOMAIN CONTAINING PROTEIN"/>
    <property type="match status" value="1"/>
</dbReference>
<comment type="caution">
    <text evidence="2">The sequence shown here is derived from an EMBL/GenBank/DDBJ whole genome shotgun (WGS) entry which is preliminary data.</text>
</comment>
<reference evidence="2" key="1">
    <citation type="submission" date="2020-02" db="EMBL/GenBank/DDBJ databases">
        <title>Relaxed selection underlies rapid genomic changes in the transitions from sociality to social parasitism in ants.</title>
        <authorList>
            <person name="Bi X."/>
        </authorList>
    </citation>
    <scope>NUCLEOTIDE SEQUENCE</scope>
    <source>
        <strain evidence="2">BGI-DK2014c</strain>
        <tissue evidence="2">Whole body</tissue>
    </source>
</reference>
<dbReference type="Gene3D" id="2.60.120.10">
    <property type="entry name" value="Jelly Rolls"/>
    <property type="match status" value="2"/>
</dbReference>
<sequence>MSLYKARRISSLRESLAYKPRKIVFRPYCLRGRYLFRSVVRRVLEYMEWISEEEIIEEITDDVTINIRMAQQRHEVEKKLLTLKDRSILLVRSSERSSADKAYIYDLITKFRAFTKHSENVRENLAAVCFYQYLPSGRVIVRQGHKARNLYFIINGEVNLSKVVIDDLTGEEKVVDMGTIHPGDMFGEVALLHTIPRTSTIITKTSVDLLLITQDDFNNILRSSLTKKWDVLKDALVHFNYFKLWDEETIRECCILSKLKDFKPNEILLGDGKGMVNYVHFILKGKCRLIEHMLVHERSSYHGMQYELYETYDPQLRRVPKKIAESDKLESNQFDKFIPKSVEAQDEVDRLSIVTTTLLDVVKGWHEITDIAEKLNREPSVTSQLHYPSDVRTIFMQICTFSRGACFGLGENMLYRRIVALTPIRCFLIPRYWLFEHNRANIWGRVKLFLDLKYPTKKQLFNEFLLNRKWMTYKQNLVKDALNRRGQFHSNITIHDVPYSIRITDEIDPKL</sequence>
<dbReference type="PANTHER" id="PTHR23011:SF41">
    <property type="entry name" value="CYCLIC NUCLEOTIDE-BINDING DOMAIN-CONTAINING PROTEIN"/>
    <property type="match status" value="1"/>
</dbReference>
<dbReference type="CDD" id="cd00038">
    <property type="entry name" value="CAP_ED"/>
    <property type="match status" value="1"/>
</dbReference>
<dbReference type="SMART" id="SM00100">
    <property type="entry name" value="cNMP"/>
    <property type="match status" value="1"/>
</dbReference>
<evidence type="ECO:0000259" key="1">
    <source>
        <dbReference type="PROSITE" id="PS50042"/>
    </source>
</evidence>
<dbReference type="Proteomes" id="UP000668214">
    <property type="component" value="Unassembled WGS sequence"/>
</dbReference>
<dbReference type="InterPro" id="IPR018490">
    <property type="entry name" value="cNMP-bd_dom_sf"/>
</dbReference>
<proteinExistence type="predicted"/>
<feature type="domain" description="Cyclic nucleotide-binding" evidence="1">
    <location>
        <begin position="113"/>
        <end position="221"/>
    </location>
</feature>
<protein>
    <submittedName>
        <fullName evidence="2">CNBD2 protein</fullName>
    </submittedName>
</protein>
<evidence type="ECO:0000313" key="3">
    <source>
        <dbReference type="Proteomes" id="UP000668214"/>
    </source>
</evidence>
<keyword evidence="3" id="KW-1185">Reference proteome</keyword>
<name>A0A836FNP7_9HYME</name>
<feature type="non-terminal residue" evidence="2">
    <location>
        <position position="1"/>
    </location>
</feature>
<dbReference type="InterPro" id="IPR014710">
    <property type="entry name" value="RmlC-like_jellyroll"/>
</dbReference>
<dbReference type="PROSITE" id="PS50042">
    <property type="entry name" value="CNMP_BINDING_3"/>
    <property type="match status" value="1"/>
</dbReference>
<accession>A0A836FNP7</accession>
<dbReference type="AlphaFoldDB" id="A0A836FNP7"/>
<gene>
    <name evidence="2" type="primary">Cnbd2</name>
    <name evidence="2" type="ORF">G6Z78_0010231</name>
</gene>
<dbReference type="SUPFAM" id="SSF51206">
    <property type="entry name" value="cAMP-binding domain-like"/>
    <property type="match status" value="2"/>
</dbReference>
<organism evidence="2 3">
    <name type="scientific">Pseudoatta argentina</name>
    <dbReference type="NCBI Taxonomy" id="621737"/>
    <lineage>
        <taxon>Eukaryota</taxon>
        <taxon>Metazoa</taxon>
        <taxon>Ecdysozoa</taxon>
        <taxon>Arthropoda</taxon>
        <taxon>Hexapoda</taxon>
        <taxon>Insecta</taxon>
        <taxon>Pterygota</taxon>
        <taxon>Neoptera</taxon>
        <taxon>Endopterygota</taxon>
        <taxon>Hymenoptera</taxon>
        <taxon>Apocrita</taxon>
        <taxon>Aculeata</taxon>
        <taxon>Formicoidea</taxon>
        <taxon>Formicidae</taxon>
        <taxon>Myrmicinae</taxon>
        <taxon>Pseudoatta</taxon>
    </lineage>
</organism>
<dbReference type="Pfam" id="PF00027">
    <property type="entry name" value="cNMP_binding"/>
    <property type="match status" value="1"/>
</dbReference>
<feature type="non-terminal residue" evidence="2">
    <location>
        <position position="511"/>
    </location>
</feature>
<evidence type="ECO:0000313" key="2">
    <source>
        <dbReference type="EMBL" id="KAG5322284.1"/>
    </source>
</evidence>
<dbReference type="InterPro" id="IPR000595">
    <property type="entry name" value="cNMP-bd_dom"/>
</dbReference>
<dbReference type="EMBL" id="JAANIA010000992">
    <property type="protein sequence ID" value="KAG5322284.1"/>
    <property type="molecule type" value="Genomic_DNA"/>
</dbReference>